<sequence length="662" mass="74803">MTLTPNPPLFSTGMGCRTTILAMTIAIYRAVKTMARVRCSLVIILVCRLSHRCLVVKILNYCIVVNHPAKENIQTSITSLMFDSSLWGNNFDITFSMSEVPRIRSFVAREKEIEEMRQSLSSGIGRRIVVLQGLGGIGKTQIAATYIERFQQDFSAIFWLNMNDEVSIHQSFVTMMERILSQHPTGSATSALNRQESNDAVIEAVKVWLGLPRNTRWLLVCDNYDNPNFSNITKHGININHYLPAAFQGSIIITTRTSFVNVGHQIPIRKLESIDDGLMILAANSYRHHLHDDIDAKRLVEKLDGLPLAIALAGRYLERSSMSFADYLQFYETSWASLQANTPSLGSYADRTLCTTWQISYEHVQQHNSLAAHLLRWWAFFHREDLWFELVQHAASEGPEWTRGLANRLHFDAAMGKLYDYGFVEAHPSSNDVGESRGYTIHGCLHSWISHILHDKEEKDLSTLAFTCIASHVRTSDNEKYWLHQRRLISHAIACSNLIQNSYKDLSWGFNKVGDLFMDQDKLNDAEKMYLRALVGYEKAWGPDHTSTLDTVNNLGNLYADQAQGKTDDAEKMYLRALAGKEKAIGQSDIATYRPAINTILNIGILRHEQGMLLDAKDHYQRGYDGLFALLGPAHADSCLALKRLVEVDDAIARTSSIKQTD</sequence>
<feature type="domain" description="NB-ARC" evidence="1">
    <location>
        <begin position="109"/>
        <end position="260"/>
    </location>
</feature>
<name>A0A0A1T7Z9_9HYPO</name>
<dbReference type="OrthoDB" id="4956826at2759"/>
<dbReference type="InterPro" id="IPR002182">
    <property type="entry name" value="NB-ARC"/>
</dbReference>
<dbReference type="PANTHER" id="PTHR46082:SF6">
    <property type="entry name" value="AAA+ ATPASE DOMAIN-CONTAINING PROTEIN-RELATED"/>
    <property type="match status" value="1"/>
</dbReference>
<dbReference type="Gene3D" id="3.40.50.300">
    <property type="entry name" value="P-loop containing nucleotide triphosphate hydrolases"/>
    <property type="match status" value="1"/>
</dbReference>
<proteinExistence type="predicted"/>
<dbReference type="PRINTS" id="PR00364">
    <property type="entry name" value="DISEASERSIST"/>
</dbReference>
<dbReference type="InterPro" id="IPR027417">
    <property type="entry name" value="P-loop_NTPase"/>
</dbReference>
<dbReference type="Proteomes" id="UP000039046">
    <property type="component" value="Unassembled WGS sequence"/>
</dbReference>
<evidence type="ECO:0000313" key="3">
    <source>
        <dbReference type="Proteomes" id="UP000039046"/>
    </source>
</evidence>
<gene>
    <name evidence="2" type="ORF">VHEMI01616</name>
</gene>
<organism evidence="2 3">
    <name type="scientific">[Torrubiella] hemipterigena</name>
    <dbReference type="NCBI Taxonomy" id="1531966"/>
    <lineage>
        <taxon>Eukaryota</taxon>
        <taxon>Fungi</taxon>
        <taxon>Dikarya</taxon>
        <taxon>Ascomycota</taxon>
        <taxon>Pezizomycotina</taxon>
        <taxon>Sordariomycetes</taxon>
        <taxon>Hypocreomycetidae</taxon>
        <taxon>Hypocreales</taxon>
        <taxon>Clavicipitaceae</taxon>
        <taxon>Clavicipitaceae incertae sedis</taxon>
        <taxon>'Torrubiella' clade</taxon>
    </lineage>
</organism>
<keyword evidence="3" id="KW-1185">Reference proteome</keyword>
<dbReference type="AlphaFoldDB" id="A0A0A1T7Z9"/>
<dbReference type="PANTHER" id="PTHR46082">
    <property type="entry name" value="ATP/GTP-BINDING PROTEIN-RELATED"/>
    <property type="match status" value="1"/>
</dbReference>
<dbReference type="GO" id="GO:0043531">
    <property type="term" value="F:ADP binding"/>
    <property type="evidence" value="ECO:0007669"/>
    <property type="project" value="InterPro"/>
</dbReference>
<dbReference type="STRING" id="1531966.A0A0A1T7Z9"/>
<dbReference type="InterPro" id="IPR053137">
    <property type="entry name" value="NLR-like"/>
</dbReference>
<dbReference type="SUPFAM" id="SSF48452">
    <property type="entry name" value="TPR-like"/>
    <property type="match status" value="1"/>
</dbReference>
<protein>
    <recommendedName>
        <fullName evidence="1">NB-ARC domain-containing protein</fullName>
    </recommendedName>
</protein>
<dbReference type="SUPFAM" id="SSF52540">
    <property type="entry name" value="P-loop containing nucleoside triphosphate hydrolases"/>
    <property type="match status" value="1"/>
</dbReference>
<reference evidence="2 3" key="1">
    <citation type="journal article" date="2015" name="Genome Announc.">
        <title>Draft Genome Sequence and Gene Annotation of the Entomopathogenic Fungus Verticillium hemipterigenum.</title>
        <authorList>
            <person name="Horn F."/>
            <person name="Habel A."/>
            <person name="Scharf D.H."/>
            <person name="Dworschak J."/>
            <person name="Brakhage A.A."/>
            <person name="Guthke R."/>
            <person name="Hertweck C."/>
            <person name="Linde J."/>
        </authorList>
    </citation>
    <scope>NUCLEOTIDE SEQUENCE [LARGE SCALE GENOMIC DNA]</scope>
</reference>
<dbReference type="EMBL" id="CDHN01000001">
    <property type="protein sequence ID" value="CEJ81494.1"/>
    <property type="molecule type" value="Genomic_DNA"/>
</dbReference>
<dbReference type="HOGENOM" id="CLU_414566_0_0_1"/>
<accession>A0A0A1T7Z9</accession>
<dbReference type="Gene3D" id="1.25.40.10">
    <property type="entry name" value="Tetratricopeptide repeat domain"/>
    <property type="match status" value="1"/>
</dbReference>
<dbReference type="Pfam" id="PF13424">
    <property type="entry name" value="TPR_12"/>
    <property type="match status" value="1"/>
</dbReference>
<evidence type="ECO:0000259" key="1">
    <source>
        <dbReference type="Pfam" id="PF00931"/>
    </source>
</evidence>
<dbReference type="InterPro" id="IPR011990">
    <property type="entry name" value="TPR-like_helical_dom_sf"/>
</dbReference>
<dbReference type="Pfam" id="PF00931">
    <property type="entry name" value="NB-ARC"/>
    <property type="match status" value="1"/>
</dbReference>
<evidence type="ECO:0000313" key="2">
    <source>
        <dbReference type="EMBL" id="CEJ81494.1"/>
    </source>
</evidence>